<sequence length="58" mass="6310">MFKTGVKGIAPASLDAYLDAYTQAHFVFAQRLPKAASGCVITACNPYGRQVGIRKNRH</sequence>
<accession>A0ABU9MZH0</accession>
<reference evidence="1 2" key="1">
    <citation type="submission" date="2024-03" db="EMBL/GenBank/DDBJ databases">
        <title>Pseudoalteromonas qingdaonensis sp. nov., isolated from the intestines of marine benthic organisms.</title>
        <authorList>
            <person name="Lin X."/>
            <person name="Fang S."/>
            <person name="Hu X."/>
        </authorList>
    </citation>
    <scope>NUCLEOTIDE SEQUENCE [LARGE SCALE GENOMIC DNA]</scope>
    <source>
        <strain evidence="1 2">YIC-827</strain>
    </source>
</reference>
<evidence type="ECO:0000313" key="2">
    <source>
        <dbReference type="Proteomes" id="UP001447008"/>
    </source>
</evidence>
<proteinExistence type="predicted"/>
<gene>
    <name evidence="1" type="ORF">WCN91_14565</name>
</gene>
<dbReference type="EMBL" id="JBCGCU010000023">
    <property type="protein sequence ID" value="MEM0516624.1"/>
    <property type="molecule type" value="Genomic_DNA"/>
</dbReference>
<name>A0ABU9MZH0_9GAMM</name>
<evidence type="ECO:0000313" key="1">
    <source>
        <dbReference type="EMBL" id="MEM0516624.1"/>
    </source>
</evidence>
<dbReference type="Proteomes" id="UP001447008">
    <property type="component" value="Unassembled WGS sequence"/>
</dbReference>
<keyword evidence="2" id="KW-1185">Reference proteome</keyword>
<comment type="caution">
    <text evidence="1">The sequence shown here is derived from an EMBL/GenBank/DDBJ whole genome shotgun (WGS) entry which is preliminary data.</text>
</comment>
<protein>
    <submittedName>
        <fullName evidence="1">Uncharacterized protein</fullName>
    </submittedName>
</protein>
<dbReference type="RefSeq" id="WP_342680100.1">
    <property type="nucleotide sequence ID" value="NZ_JBCGCU010000023.1"/>
</dbReference>
<organism evidence="1 2">
    <name type="scientific">Pseudoalteromonas qingdaonensis</name>
    <dbReference type="NCBI Taxonomy" id="3131913"/>
    <lineage>
        <taxon>Bacteria</taxon>
        <taxon>Pseudomonadati</taxon>
        <taxon>Pseudomonadota</taxon>
        <taxon>Gammaproteobacteria</taxon>
        <taxon>Alteromonadales</taxon>
        <taxon>Pseudoalteromonadaceae</taxon>
        <taxon>Pseudoalteromonas</taxon>
    </lineage>
</organism>